<keyword evidence="2" id="KW-1185">Reference proteome</keyword>
<accession>A0AAQ3RNH0</accession>
<sequence>MLNSRSKESSPKQSGKDSMFGRFLNDNFFNAVIYCKPSTSSHPVIPKTSREVRHCKPAHTFNLGSLIISNVLRECKPCREKFGQSLTLSVERQGNWFSPSSLDNLIRLGRLSNDRYSRAMKAT</sequence>
<evidence type="ECO:0000313" key="2">
    <source>
        <dbReference type="Proteomes" id="UP001374535"/>
    </source>
</evidence>
<evidence type="ECO:0000313" key="1">
    <source>
        <dbReference type="EMBL" id="WVY98848.1"/>
    </source>
</evidence>
<name>A0AAQ3RNH0_VIGMU</name>
<reference evidence="1 2" key="1">
    <citation type="journal article" date="2023" name="Life. Sci Alliance">
        <title>Evolutionary insights into 3D genome organization and epigenetic landscape of Vigna mungo.</title>
        <authorList>
            <person name="Junaid A."/>
            <person name="Singh B."/>
            <person name="Bhatia S."/>
        </authorList>
    </citation>
    <scope>NUCLEOTIDE SEQUENCE [LARGE SCALE GENOMIC DNA]</scope>
    <source>
        <strain evidence="1">Urdbean</strain>
    </source>
</reference>
<proteinExistence type="predicted"/>
<protein>
    <submittedName>
        <fullName evidence="1">Uncharacterized protein</fullName>
    </submittedName>
</protein>
<organism evidence="1 2">
    <name type="scientific">Vigna mungo</name>
    <name type="common">Black gram</name>
    <name type="synonym">Phaseolus mungo</name>
    <dbReference type="NCBI Taxonomy" id="3915"/>
    <lineage>
        <taxon>Eukaryota</taxon>
        <taxon>Viridiplantae</taxon>
        <taxon>Streptophyta</taxon>
        <taxon>Embryophyta</taxon>
        <taxon>Tracheophyta</taxon>
        <taxon>Spermatophyta</taxon>
        <taxon>Magnoliopsida</taxon>
        <taxon>eudicotyledons</taxon>
        <taxon>Gunneridae</taxon>
        <taxon>Pentapetalae</taxon>
        <taxon>rosids</taxon>
        <taxon>fabids</taxon>
        <taxon>Fabales</taxon>
        <taxon>Fabaceae</taxon>
        <taxon>Papilionoideae</taxon>
        <taxon>50 kb inversion clade</taxon>
        <taxon>NPAAA clade</taxon>
        <taxon>indigoferoid/millettioid clade</taxon>
        <taxon>Phaseoleae</taxon>
        <taxon>Vigna</taxon>
    </lineage>
</organism>
<dbReference type="EMBL" id="CP144692">
    <property type="protein sequence ID" value="WVY98848.1"/>
    <property type="molecule type" value="Genomic_DNA"/>
</dbReference>
<gene>
    <name evidence="1" type="ORF">V8G54_030999</name>
</gene>
<dbReference type="Proteomes" id="UP001374535">
    <property type="component" value="Chromosome 9"/>
</dbReference>
<dbReference type="AlphaFoldDB" id="A0AAQ3RNH0"/>